<dbReference type="InterPro" id="IPR002797">
    <property type="entry name" value="Polysacc_synth"/>
</dbReference>
<dbReference type="EMBL" id="JABAFN010000053">
    <property type="protein sequence ID" value="NME22963.1"/>
    <property type="molecule type" value="Genomic_DNA"/>
</dbReference>
<name>A0A0U5JWY6_LIMRT</name>
<feature type="transmembrane region" description="Helical" evidence="6">
    <location>
        <begin position="41"/>
        <end position="62"/>
    </location>
</feature>
<dbReference type="GO" id="GO:0005886">
    <property type="term" value="C:plasma membrane"/>
    <property type="evidence" value="ECO:0007669"/>
    <property type="project" value="UniProtKB-SubCell"/>
</dbReference>
<accession>A0A0U5JWY6</accession>
<feature type="transmembrane region" description="Helical" evidence="6">
    <location>
        <begin position="7"/>
        <end position="29"/>
    </location>
</feature>
<dbReference type="Proteomes" id="UP000587270">
    <property type="component" value="Unassembled WGS sequence"/>
</dbReference>
<feature type="transmembrane region" description="Helical" evidence="6">
    <location>
        <begin position="320"/>
        <end position="341"/>
    </location>
</feature>
<feature type="transmembrane region" description="Helical" evidence="6">
    <location>
        <begin position="382"/>
        <end position="400"/>
    </location>
</feature>
<dbReference type="OrthoDB" id="9815702at2"/>
<evidence type="ECO:0000256" key="6">
    <source>
        <dbReference type="SAM" id="Phobius"/>
    </source>
</evidence>
<dbReference type="Proteomes" id="UP000184174">
    <property type="component" value="Unassembled WGS sequence"/>
</dbReference>
<evidence type="ECO:0000313" key="11">
    <source>
        <dbReference type="Proteomes" id="UP000184174"/>
    </source>
</evidence>
<protein>
    <submittedName>
        <fullName evidence="8">Flippase</fullName>
    </submittedName>
    <submittedName>
        <fullName evidence="7">Membrane protein involved in the export of O-antigen, teichoic acid lipoteichoic acids</fullName>
    </submittedName>
</protein>
<feature type="transmembrane region" description="Helical" evidence="6">
    <location>
        <begin position="112"/>
        <end position="133"/>
    </location>
</feature>
<feature type="transmembrane region" description="Helical" evidence="6">
    <location>
        <begin position="288"/>
        <end position="308"/>
    </location>
</feature>
<evidence type="ECO:0000256" key="2">
    <source>
        <dbReference type="ARBA" id="ARBA00022475"/>
    </source>
</evidence>
<feature type="transmembrane region" description="Helical" evidence="6">
    <location>
        <begin position="165"/>
        <end position="187"/>
    </location>
</feature>
<evidence type="ECO:0000256" key="1">
    <source>
        <dbReference type="ARBA" id="ARBA00004651"/>
    </source>
</evidence>
<reference evidence="10 12" key="2">
    <citation type="submission" date="2016-09" db="EMBL/GenBank/DDBJ databases">
        <title>Lactobacillus reuteri KLR3006, genome sequencing and assembly.</title>
        <authorList>
            <person name="Lee J.-Y."/>
            <person name="Kim E.B."/>
            <person name="Choi Y.-J."/>
        </authorList>
    </citation>
    <scope>NUCLEOTIDE SEQUENCE [LARGE SCALE GENOMIC DNA]</scope>
    <source>
        <strain evidence="10 12">KLR3006</strain>
    </source>
</reference>
<evidence type="ECO:0000313" key="7">
    <source>
        <dbReference type="EMBL" id="CUR41402.1"/>
    </source>
</evidence>
<dbReference type="EMBL" id="MIMV01000206">
    <property type="protein sequence ID" value="OTA83849.1"/>
    <property type="molecule type" value="Genomic_DNA"/>
</dbReference>
<dbReference type="Proteomes" id="UP000194219">
    <property type="component" value="Unassembled WGS sequence"/>
</dbReference>
<dbReference type="CDD" id="cd13128">
    <property type="entry name" value="MATE_Wzx_like"/>
    <property type="match status" value="1"/>
</dbReference>
<reference evidence="9 11" key="3">
    <citation type="submission" date="2016-10" db="EMBL/GenBank/DDBJ databases">
        <title>Genome sequence of Lactobacillus reuteri 121, a source of glucan and fructan exopolysaccharides.</title>
        <authorList>
            <person name="Gangoiti J."/>
            <person name="Lammerts Van Bueren A."/>
            <person name="Dijkhuizen L."/>
        </authorList>
    </citation>
    <scope>NUCLEOTIDE SEQUENCE [LARGE SCALE GENOMIC DNA]</scope>
    <source>
        <strain evidence="9 11">121</strain>
    </source>
</reference>
<dbReference type="PANTHER" id="PTHR30250:SF11">
    <property type="entry name" value="O-ANTIGEN TRANSPORTER-RELATED"/>
    <property type="match status" value="1"/>
</dbReference>
<feature type="transmembrane region" description="Helical" evidence="6">
    <location>
        <begin position="445"/>
        <end position="470"/>
    </location>
</feature>
<comment type="subcellular location">
    <subcellularLocation>
        <location evidence="1">Cell membrane</location>
        <topology evidence="1">Multi-pass membrane protein</topology>
    </subcellularLocation>
</comment>
<feature type="transmembrane region" description="Helical" evidence="6">
    <location>
        <begin position="353"/>
        <end position="376"/>
    </location>
</feature>
<dbReference type="Pfam" id="PF01943">
    <property type="entry name" value="Polysacc_synt"/>
    <property type="match status" value="1"/>
</dbReference>
<proteinExistence type="predicted"/>
<evidence type="ECO:0000256" key="5">
    <source>
        <dbReference type="ARBA" id="ARBA00023136"/>
    </source>
</evidence>
<evidence type="ECO:0000256" key="4">
    <source>
        <dbReference type="ARBA" id="ARBA00022989"/>
    </source>
</evidence>
<evidence type="ECO:0000313" key="13">
    <source>
        <dbReference type="Proteomes" id="UP000587270"/>
    </source>
</evidence>
<organism evidence="7">
    <name type="scientific">Limosilactobacillus reuteri</name>
    <name type="common">Lactobacillus reuteri</name>
    <dbReference type="NCBI Taxonomy" id="1598"/>
    <lineage>
        <taxon>Bacteria</taxon>
        <taxon>Bacillati</taxon>
        <taxon>Bacillota</taxon>
        <taxon>Bacilli</taxon>
        <taxon>Lactobacillales</taxon>
        <taxon>Lactobacillaceae</taxon>
        <taxon>Limosilactobacillus</taxon>
    </lineage>
</organism>
<keyword evidence="3 6" id="KW-0812">Transmembrane</keyword>
<keyword evidence="5 6" id="KW-0472">Membrane</keyword>
<feature type="transmembrane region" description="Helical" evidence="6">
    <location>
        <begin position="208"/>
        <end position="227"/>
    </location>
</feature>
<reference evidence="7" key="1">
    <citation type="submission" date="2015-10" db="EMBL/GenBank/DDBJ databases">
        <authorList>
            <person name="Gilbert D.G."/>
        </authorList>
    </citation>
    <scope>NUCLEOTIDE SEQUENCE</scope>
    <source>
        <strain evidence="7">Lp167-67</strain>
    </source>
</reference>
<evidence type="ECO:0000313" key="10">
    <source>
        <dbReference type="EMBL" id="OTA83849.1"/>
    </source>
</evidence>
<keyword evidence="4 6" id="KW-1133">Transmembrane helix</keyword>
<keyword evidence="2" id="KW-1003">Cell membrane</keyword>
<dbReference type="InterPro" id="IPR050833">
    <property type="entry name" value="Poly_Biosynth_Transport"/>
</dbReference>
<dbReference type="EMBL" id="LN887694">
    <property type="protein sequence ID" value="CUR41402.1"/>
    <property type="molecule type" value="Genomic_DNA"/>
</dbReference>
<feature type="transmembrane region" description="Helical" evidence="6">
    <location>
        <begin position="412"/>
        <end position="433"/>
    </location>
</feature>
<sequence length="478" mass="54018">MKVIKNYLYNVVYQILLLLVPLITVPYISRVLGPELVGINSYTNSWMTFFMLVGQMGIALYGNREVAYHRENPIERSKIFWGIELLQVITITCALIAYLGAVLLFSTTFKEYFLLQSFWIIAAGVDVSWYFMGVENFQRIVFRNMLVKLASVALIFLVVKGNNDLGKYIALLGLSNLVGNLTLWPYLKDEIKWVPISTWHPFRHFYPALLLFVPTITTQVYLVVNRLMLGRMSTQSQLGQFQYTDQIIKVILAVVTASGQVMLPHIANKFSKGDVKGIRDSLYNSFDFITAIAIPMMFGIMAIAKQFAPWFLGKQFNDAGILMMIEAPVILFIGWSNVTGTQYLMPINRTKEYTVSVTVGAVINVIANLFLIALWGARGATLATDISEFAVAAVQLVYIRQTISRRKLFGQMWKYLLSGGIMFIITYRLAMIMNMTIPNLAIEVIIGAVIYIIGIFILRAPVINQAIALINSRKAKRE</sequence>
<reference evidence="8 13" key="4">
    <citation type="submission" date="2020-04" db="EMBL/GenBank/DDBJ databases">
        <authorList>
            <person name="Hitch T.C.A."/>
            <person name="Wylensek D."/>
            <person name="Clavel T."/>
        </authorList>
    </citation>
    <scope>NUCLEOTIDE SEQUENCE [LARGE SCALE GENOMIC DNA]</scope>
    <source>
        <strain evidence="8 13">WCA-386-APC-4I</strain>
    </source>
</reference>
<evidence type="ECO:0000313" key="9">
    <source>
        <dbReference type="EMBL" id="OJI11053.1"/>
    </source>
</evidence>
<evidence type="ECO:0000313" key="12">
    <source>
        <dbReference type="Proteomes" id="UP000194219"/>
    </source>
</evidence>
<dbReference type="EMBL" id="MKQH01000014">
    <property type="protein sequence ID" value="OJI11053.1"/>
    <property type="molecule type" value="Genomic_DNA"/>
</dbReference>
<feature type="transmembrane region" description="Helical" evidence="6">
    <location>
        <begin position="83"/>
        <end position="106"/>
    </location>
</feature>
<dbReference type="AlphaFoldDB" id="A0A0U5JWY6"/>
<dbReference type="PANTHER" id="PTHR30250">
    <property type="entry name" value="PST FAMILY PREDICTED COLANIC ACID TRANSPORTER"/>
    <property type="match status" value="1"/>
</dbReference>
<evidence type="ECO:0000313" key="8">
    <source>
        <dbReference type="EMBL" id="NME22963.1"/>
    </source>
</evidence>
<evidence type="ECO:0000256" key="3">
    <source>
        <dbReference type="ARBA" id="ARBA00022692"/>
    </source>
</evidence>
<gene>
    <name evidence="10" type="ORF">BHL83_07715</name>
    <name evidence="9" type="ORF">BJI45_10915</name>
    <name evidence="8" type="ORF">HF865_09800</name>
    <name evidence="7" type="ORF">LRLP16767_LRLP167_00008</name>
</gene>
<dbReference type="RefSeq" id="WP_063164425.1">
    <property type="nucleotide sequence ID" value="NZ_CAKMAY010000027.1"/>
</dbReference>